<evidence type="ECO:0000313" key="1">
    <source>
        <dbReference type="EMBL" id="ATZ80886.1"/>
    </source>
</evidence>
<keyword evidence="2" id="KW-1185">Reference proteome</keyword>
<gene>
    <name evidence="1" type="ORF">BMW23_0840</name>
</gene>
<reference evidence="1" key="1">
    <citation type="journal article" date="2017" name="Elife">
        <title>The kinetoplastid-infecting Bodo saltans virus (BsV), a window into the most abundant giant viruses in the sea.</title>
        <authorList>
            <person name="Deeg C.M."/>
            <person name="Chow C.-E.T."/>
            <person name="Suttle C.A."/>
        </authorList>
    </citation>
    <scope>NUCLEOTIDE SEQUENCE</scope>
    <source>
        <strain evidence="1">NG1</strain>
    </source>
</reference>
<evidence type="ECO:0000313" key="2">
    <source>
        <dbReference type="Proteomes" id="UP000240325"/>
    </source>
</evidence>
<organism evidence="1">
    <name type="scientific">Bodo saltans virus</name>
    <dbReference type="NCBI Taxonomy" id="2024608"/>
    <lineage>
        <taxon>Viruses</taxon>
        <taxon>Varidnaviria</taxon>
        <taxon>Bamfordvirae</taxon>
        <taxon>Nucleocytoviricota</taxon>
        <taxon>Megaviricetes</taxon>
        <taxon>Imitervirales</taxon>
        <taxon>Mimiviridae</taxon>
        <taxon>Klosneuvirinae</taxon>
        <taxon>Theiavirus</taxon>
        <taxon>Theiavirus salishense</taxon>
    </lineage>
</organism>
<protein>
    <submittedName>
        <fullName evidence="1">Uncharacterized protein</fullName>
    </submittedName>
</protein>
<accession>A0A2H4UVK2</accession>
<name>A0A2H4UVK2_9VIRU</name>
<sequence length="62" mass="7634">MSSYKNNKIINFIKRQVNKYIVKTMQKRVEQSYTIGNTYALFLQYDKTCYYIKMDYFVYYVA</sequence>
<proteinExistence type="predicted"/>
<dbReference type="EMBL" id="MF782455">
    <property type="protein sequence ID" value="ATZ80886.1"/>
    <property type="molecule type" value="Genomic_DNA"/>
</dbReference>
<dbReference type="Proteomes" id="UP000240325">
    <property type="component" value="Segment"/>
</dbReference>